<dbReference type="RefSeq" id="WP_076349383.1">
    <property type="nucleotide sequence ID" value="NZ_CP019082.1"/>
</dbReference>
<dbReference type="STRING" id="1387353.BSF38_04516"/>
<organism evidence="1 2">
    <name type="scientific">Paludisphaera borealis</name>
    <dbReference type="NCBI Taxonomy" id="1387353"/>
    <lineage>
        <taxon>Bacteria</taxon>
        <taxon>Pseudomonadati</taxon>
        <taxon>Planctomycetota</taxon>
        <taxon>Planctomycetia</taxon>
        <taxon>Isosphaerales</taxon>
        <taxon>Isosphaeraceae</taxon>
        <taxon>Paludisphaera</taxon>
    </lineage>
</organism>
<name>A0A1U7CVI6_9BACT</name>
<dbReference type="Proteomes" id="UP000186309">
    <property type="component" value="Chromosome"/>
</dbReference>
<dbReference type="AlphaFoldDB" id="A0A1U7CVI6"/>
<accession>A0A1U7CVI6</accession>
<protein>
    <submittedName>
        <fullName evidence="1">Uncharacterized protein</fullName>
    </submittedName>
</protein>
<evidence type="ECO:0000313" key="2">
    <source>
        <dbReference type="Proteomes" id="UP000186309"/>
    </source>
</evidence>
<sequence length="210" mass="23427">MKIETRVEGREQSVFASIRRYARPRQARERCGICDAGLAAEHAHLIETAVGRLTCACEPCAILFGNQDAGRYRRVPRDAWFLPEFQLSDVAWEGFSIPINLAFFVHSTPAGRVVAYYPSPGGVVQSLVSLDEWAALVAENPVLGRFEPDVECLLVNRVGETCDCYRVGIDACYKLVGLVRMNWRGMTGGTAVWNEINRFFNGLKERSSHA</sequence>
<keyword evidence="2" id="KW-1185">Reference proteome</keyword>
<gene>
    <name evidence="1" type="ORF">BSF38_04516</name>
</gene>
<evidence type="ECO:0000313" key="1">
    <source>
        <dbReference type="EMBL" id="APW62960.1"/>
    </source>
</evidence>
<dbReference type="Pfam" id="PF19372">
    <property type="entry name" value="DUF5947"/>
    <property type="match status" value="1"/>
</dbReference>
<dbReference type="KEGG" id="pbor:BSF38_04516"/>
<dbReference type="InterPro" id="IPR045991">
    <property type="entry name" value="DUF5947"/>
</dbReference>
<proteinExistence type="predicted"/>
<reference evidence="2" key="1">
    <citation type="submission" date="2016-12" db="EMBL/GenBank/DDBJ databases">
        <title>Comparative genomics of four Isosphaeraceae planctomycetes: a common pool of plasmids and glycoside hydrolase genes.</title>
        <authorList>
            <person name="Ivanova A."/>
        </authorList>
    </citation>
    <scope>NUCLEOTIDE SEQUENCE [LARGE SCALE GENOMIC DNA]</scope>
    <source>
        <strain evidence="2">PX4</strain>
    </source>
</reference>
<dbReference type="OrthoDB" id="152349at2"/>
<dbReference type="EMBL" id="CP019082">
    <property type="protein sequence ID" value="APW62960.1"/>
    <property type="molecule type" value="Genomic_DNA"/>
</dbReference>